<keyword evidence="2" id="KW-0732">Signal</keyword>
<dbReference type="EMBL" id="JBFKZN010000024">
    <property type="protein sequence ID" value="MEW5291972.1"/>
    <property type="molecule type" value="Genomic_DNA"/>
</dbReference>
<dbReference type="Gene3D" id="1.20.58.430">
    <property type="entry name" value="Type IV secretion system, VirB5-domain"/>
    <property type="match status" value="1"/>
</dbReference>
<sequence length="225" mass="25296">MKANKLVSMILSFSLFTGFQSVAAGIPTVSIAELTQMIVNAQQQAAQALDQLTAARDAIAQAKSQYDNYKGIITGNNKLGDFLNDPTLNSLLPVSDWQDIYSRTKDLTSLRTRYGLTSSNSKIQAVFDRLLSQAGVLEDQYAATNMRVKTAEGLRSQLNTVQTPAEREQLGLRYQQESLEIANQKIQLENYQYLQEQQSKMENKKHEQDFMDYMNGKNARLPSEN</sequence>
<accession>A0ABV3N808</accession>
<keyword evidence="4" id="KW-1185">Reference proteome</keyword>
<feature type="coiled-coil region" evidence="1">
    <location>
        <begin position="31"/>
        <end position="65"/>
    </location>
</feature>
<evidence type="ECO:0000256" key="1">
    <source>
        <dbReference type="SAM" id="Coils"/>
    </source>
</evidence>
<evidence type="ECO:0000313" key="3">
    <source>
        <dbReference type="EMBL" id="MEW5291972.1"/>
    </source>
</evidence>
<dbReference type="Proteomes" id="UP001554567">
    <property type="component" value="Unassembled WGS sequence"/>
</dbReference>
<protein>
    <submittedName>
        <fullName evidence="3">Type IV secretion system protein</fullName>
    </submittedName>
</protein>
<name>A0ABV3N808_9GAMM</name>
<evidence type="ECO:0000256" key="2">
    <source>
        <dbReference type="SAM" id="SignalP"/>
    </source>
</evidence>
<dbReference type="InterPro" id="IPR014158">
    <property type="entry name" value="T4SS_VirB5"/>
</dbReference>
<reference evidence="3 4" key="1">
    <citation type="submission" date="2024-07" db="EMBL/GenBank/DDBJ databases">
        <authorList>
            <person name="Dulla G.F.J."/>
            <person name="Delorm J.G."/>
        </authorList>
    </citation>
    <scope>NUCLEOTIDE SEQUENCE [LARGE SCALE GENOMIC DNA]</scope>
    <source>
        <strain evidence="3 4">JGD 233</strain>
    </source>
</reference>
<feature type="chain" id="PRO_5045925254" evidence="2">
    <location>
        <begin position="24"/>
        <end position="225"/>
    </location>
</feature>
<gene>
    <name evidence="3" type="ORF">ABW286_22810</name>
</gene>
<comment type="caution">
    <text evidence="3">The sequence shown here is derived from an EMBL/GenBank/DDBJ whole genome shotgun (WGS) entry which is preliminary data.</text>
</comment>
<evidence type="ECO:0000313" key="4">
    <source>
        <dbReference type="Proteomes" id="UP001554567"/>
    </source>
</evidence>
<feature type="signal peptide" evidence="2">
    <location>
        <begin position="1"/>
        <end position="23"/>
    </location>
</feature>
<keyword evidence="1" id="KW-0175">Coiled coil</keyword>
<dbReference type="RefSeq" id="WP_367168790.1">
    <property type="nucleotide sequence ID" value="NZ_JBFKZN010000024.1"/>
</dbReference>
<dbReference type="Pfam" id="PF07996">
    <property type="entry name" value="T4SS"/>
    <property type="match status" value="1"/>
</dbReference>
<dbReference type="InterPro" id="IPR023220">
    <property type="entry name" value="T4SS_VirB5-domain"/>
</dbReference>
<dbReference type="SUPFAM" id="SSF101082">
    <property type="entry name" value="Typo IV secretion system protein TraC"/>
    <property type="match status" value="1"/>
</dbReference>
<organism evidence="3 4">
    <name type="scientific">Erwinia papayae</name>
    <dbReference type="NCBI Taxonomy" id="206499"/>
    <lineage>
        <taxon>Bacteria</taxon>
        <taxon>Pseudomonadati</taxon>
        <taxon>Pseudomonadota</taxon>
        <taxon>Gammaproteobacteria</taxon>
        <taxon>Enterobacterales</taxon>
        <taxon>Erwiniaceae</taxon>
        <taxon>Erwinia</taxon>
    </lineage>
</organism>
<proteinExistence type="predicted"/>